<protein>
    <submittedName>
        <fullName evidence="2">Uncharacterized protein</fullName>
    </submittedName>
</protein>
<proteinExistence type="predicted"/>
<keyword evidence="3" id="KW-1185">Reference proteome</keyword>
<comment type="caution">
    <text evidence="2">The sequence shown here is derived from an EMBL/GenBank/DDBJ whole genome shotgun (WGS) entry which is preliminary data.</text>
</comment>
<feature type="compositionally biased region" description="Basic and acidic residues" evidence="1">
    <location>
        <begin position="42"/>
        <end position="53"/>
    </location>
</feature>
<evidence type="ECO:0000256" key="1">
    <source>
        <dbReference type="SAM" id="MobiDB-lite"/>
    </source>
</evidence>
<gene>
    <name evidence="2" type="ORF">OO013_03440</name>
</gene>
<dbReference type="EMBL" id="JAPFQN010000002">
    <property type="protein sequence ID" value="MCX2742904.1"/>
    <property type="molecule type" value="Genomic_DNA"/>
</dbReference>
<evidence type="ECO:0000313" key="3">
    <source>
        <dbReference type="Proteomes" id="UP001209885"/>
    </source>
</evidence>
<evidence type="ECO:0000313" key="2">
    <source>
        <dbReference type="EMBL" id="MCX2742904.1"/>
    </source>
</evidence>
<feature type="region of interest" description="Disordered" evidence="1">
    <location>
        <begin position="23"/>
        <end position="53"/>
    </location>
</feature>
<organism evidence="2 3">
    <name type="scientific">Mangrovivirga halotolerans</name>
    <dbReference type="NCBI Taxonomy" id="2993936"/>
    <lineage>
        <taxon>Bacteria</taxon>
        <taxon>Pseudomonadati</taxon>
        <taxon>Bacteroidota</taxon>
        <taxon>Cytophagia</taxon>
        <taxon>Cytophagales</taxon>
        <taxon>Mangrovivirgaceae</taxon>
        <taxon>Mangrovivirga</taxon>
    </lineage>
</organism>
<dbReference type="RefSeq" id="WP_175402732.1">
    <property type="nucleotide sequence ID" value="NZ_JAPFQN010000002.1"/>
</dbReference>
<name>A0ABT3RM59_9BACT</name>
<dbReference type="Proteomes" id="UP001209885">
    <property type="component" value="Unassembled WGS sequence"/>
</dbReference>
<accession>A0ABT3RM59</accession>
<reference evidence="2 3" key="1">
    <citation type="submission" date="2022-11" db="EMBL/GenBank/DDBJ databases">
        <title>The characterization of three novel Bacteroidetes species and genomic analysis of their roles in tidal elemental geochemical cycles.</title>
        <authorList>
            <person name="Ma K."/>
        </authorList>
    </citation>
    <scope>NUCLEOTIDE SEQUENCE [LARGE SCALE GENOMIC DNA]</scope>
    <source>
        <strain evidence="2 3">M17</strain>
    </source>
</reference>
<sequence length="53" mass="5951">MKTLKLIAVSIFFVLGFTQCETEDPQPLRPELEEVQDLVATDGDKKGEVKDID</sequence>